<evidence type="ECO:0000256" key="5">
    <source>
        <dbReference type="ARBA" id="ARBA00023136"/>
    </source>
</evidence>
<keyword evidence="5" id="KW-0472">Membrane</keyword>
<evidence type="ECO:0000256" key="3">
    <source>
        <dbReference type="ARBA" id="ARBA00007161"/>
    </source>
</evidence>
<dbReference type="PANTHER" id="PTHR13806:SF31">
    <property type="entry name" value="FLOTILLIN-LIKE PROTEIN 1-RELATED"/>
    <property type="match status" value="1"/>
</dbReference>
<keyword evidence="6" id="KW-0175">Coiled coil</keyword>
<dbReference type="InterPro" id="IPR001107">
    <property type="entry name" value="Band_7"/>
</dbReference>
<dbReference type="CDD" id="cd03399">
    <property type="entry name" value="SPFH_flotillin"/>
    <property type="match status" value="1"/>
</dbReference>
<organism evidence="8 9">
    <name type="scientific">Rubrivivax albus</name>
    <dbReference type="NCBI Taxonomy" id="2499835"/>
    <lineage>
        <taxon>Bacteria</taxon>
        <taxon>Pseudomonadati</taxon>
        <taxon>Pseudomonadota</taxon>
        <taxon>Betaproteobacteria</taxon>
        <taxon>Burkholderiales</taxon>
        <taxon>Sphaerotilaceae</taxon>
        <taxon>Rubrivivax</taxon>
    </lineage>
</organism>
<evidence type="ECO:0000256" key="2">
    <source>
        <dbReference type="ARBA" id="ARBA00004236"/>
    </source>
</evidence>
<dbReference type="Pfam" id="PF15975">
    <property type="entry name" value="Flot"/>
    <property type="match status" value="1"/>
</dbReference>
<protein>
    <submittedName>
        <fullName evidence="8">Flotillin</fullName>
    </submittedName>
</protein>
<name>A0A437JXD9_9BURK</name>
<evidence type="ECO:0000256" key="1">
    <source>
        <dbReference type="ARBA" id="ARBA00004167"/>
    </source>
</evidence>
<dbReference type="Pfam" id="PF01145">
    <property type="entry name" value="Band_7"/>
    <property type="match status" value="1"/>
</dbReference>
<evidence type="ECO:0000259" key="7">
    <source>
        <dbReference type="SMART" id="SM00244"/>
    </source>
</evidence>
<dbReference type="PANTHER" id="PTHR13806">
    <property type="entry name" value="FLOTILLIN-RELATED"/>
    <property type="match status" value="1"/>
</dbReference>
<dbReference type="InterPro" id="IPR027705">
    <property type="entry name" value="Flotillin_fam"/>
</dbReference>
<dbReference type="Proteomes" id="UP000288178">
    <property type="component" value="Unassembled WGS sequence"/>
</dbReference>
<dbReference type="Gene3D" id="3.30.479.30">
    <property type="entry name" value="Band 7 domain"/>
    <property type="match status" value="1"/>
</dbReference>
<accession>A0A437JXD9</accession>
<dbReference type="GO" id="GO:0005886">
    <property type="term" value="C:plasma membrane"/>
    <property type="evidence" value="ECO:0007669"/>
    <property type="project" value="UniProtKB-SubCell"/>
</dbReference>
<feature type="coiled-coil region" evidence="6">
    <location>
        <begin position="278"/>
        <end position="340"/>
    </location>
</feature>
<dbReference type="AlphaFoldDB" id="A0A437JXD9"/>
<evidence type="ECO:0000256" key="4">
    <source>
        <dbReference type="ARBA" id="ARBA00022475"/>
    </source>
</evidence>
<dbReference type="SMART" id="SM00244">
    <property type="entry name" value="PHB"/>
    <property type="match status" value="1"/>
</dbReference>
<comment type="similarity">
    <text evidence="3">Belongs to the band 7/mec-2 family. Flotillin subfamily.</text>
</comment>
<dbReference type="InterPro" id="IPR031905">
    <property type="entry name" value="Flotillin_C"/>
</dbReference>
<evidence type="ECO:0000256" key="6">
    <source>
        <dbReference type="SAM" id="Coils"/>
    </source>
</evidence>
<gene>
    <name evidence="8" type="ORF">ENE75_07890</name>
</gene>
<feature type="domain" description="Band 7" evidence="7">
    <location>
        <begin position="22"/>
        <end position="191"/>
    </location>
</feature>
<comment type="subcellular location">
    <subcellularLocation>
        <location evidence="2">Cell membrane</location>
    </subcellularLocation>
    <subcellularLocation>
        <location evidence="1">Membrane</location>
        <topology evidence="1">Single-pass membrane protein</topology>
    </subcellularLocation>
</comment>
<dbReference type="RefSeq" id="WP_128197562.1">
    <property type="nucleotide sequence ID" value="NZ_SACT01000002.1"/>
</dbReference>
<evidence type="ECO:0000313" key="9">
    <source>
        <dbReference type="Proteomes" id="UP000288178"/>
    </source>
</evidence>
<proteinExistence type="inferred from homology"/>
<dbReference type="InterPro" id="IPR036013">
    <property type="entry name" value="Band_7/SPFH_dom_sf"/>
</dbReference>
<dbReference type="SUPFAM" id="SSF117892">
    <property type="entry name" value="Band 7/SPFH domain"/>
    <property type="match status" value="1"/>
</dbReference>
<evidence type="ECO:0000313" key="8">
    <source>
        <dbReference type="EMBL" id="RVT52353.1"/>
    </source>
</evidence>
<sequence length="546" mass="59037">MTAFLWFLLIVVVLAIVIVVLARFYERATREVSLVKTGVGGRRIVMDGGVIAVPYFHQISRVNMQSLRLEVQRSGESSLITKDRLRVDVGAEFYVSVIATEDGIARAAQTLGSRTFDAAKLRELIEGKLVDALRAVAARFTMDELHENRGRFVAEVRESLLESLARNGLELDTVSLTALDQTTFKALDENNAFNAVGMRKLAEVIAKSKKERAEIDADAEVSVRKAAMEATRRKLQIELDEQAAQIAQVQQIETLKAAQLAEVVQRKAESELASTRARIEMEQRIRTADLERERLIREAEIAQAKALAEAEIARERDLALAEQQRQIAIAQQSQAESQARAAADAARAESMRAAEAVPTAKALAEAERRKAVAVLAAQQEAEVAGTRARLAAATEVATAQDRASAKLKAAQAEAEAVALRAQATKQELLAQAEGRRALAEAENALDERASAMRVELAKVEALPKVLAEMVKPAEKIDSIRIHQVTGLGGAVGGEGASADTRPPVNQALDSVMAMAVQLPALKKLGEDLGMSLDAGLAGVTKPLDKR</sequence>
<comment type="caution">
    <text evidence="8">The sequence shown here is derived from an EMBL/GenBank/DDBJ whole genome shotgun (WGS) entry which is preliminary data.</text>
</comment>
<feature type="coiled-coil region" evidence="6">
    <location>
        <begin position="225"/>
        <end position="252"/>
    </location>
</feature>
<reference evidence="8 9" key="1">
    <citation type="submission" date="2019-01" db="EMBL/GenBank/DDBJ databases">
        <authorList>
            <person name="Chen W.-M."/>
        </authorList>
    </citation>
    <scope>NUCLEOTIDE SEQUENCE [LARGE SCALE GENOMIC DNA]</scope>
    <source>
        <strain evidence="8 9">ICH-3</strain>
    </source>
</reference>
<dbReference type="OrthoDB" id="9815577at2"/>
<feature type="coiled-coil region" evidence="6">
    <location>
        <begin position="402"/>
        <end position="429"/>
    </location>
</feature>
<keyword evidence="9" id="KW-1185">Reference proteome</keyword>
<dbReference type="EMBL" id="SACT01000002">
    <property type="protein sequence ID" value="RVT52353.1"/>
    <property type="molecule type" value="Genomic_DNA"/>
</dbReference>
<keyword evidence="4" id="KW-1003">Cell membrane</keyword>